<dbReference type="Proteomes" id="UP001166093">
    <property type="component" value="Unassembled WGS sequence"/>
</dbReference>
<feature type="compositionally biased region" description="Pro residues" evidence="1">
    <location>
        <begin position="27"/>
        <end position="36"/>
    </location>
</feature>
<dbReference type="EMBL" id="JAAWVQ010131092">
    <property type="protein sequence ID" value="MBN3283825.1"/>
    <property type="molecule type" value="Genomic_DNA"/>
</dbReference>
<sequence>MLSGRRDQLPLTSTDRRPQLSPDPSLALPPPAPAPFNRPHWPVYHTPPAHLGSASFEWAAEGALAASESLLLEEELLRAGILASLQESPGESPDKLEVPKSSVSSLRLQQLEQMGFPTEKAVVALAASGKLEGAISLLIDNRVGEEAVVTTRGKALPSQRPA</sequence>
<dbReference type="InterPro" id="IPR015940">
    <property type="entry name" value="UBA"/>
</dbReference>
<dbReference type="SUPFAM" id="SSF46934">
    <property type="entry name" value="UBA-like"/>
    <property type="match status" value="1"/>
</dbReference>
<gene>
    <name evidence="3" type="primary">Rhbdd3</name>
    <name evidence="3" type="ORF">GTO93_0001984</name>
</gene>
<evidence type="ECO:0000259" key="2">
    <source>
        <dbReference type="Pfam" id="PF00627"/>
    </source>
</evidence>
<evidence type="ECO:0000256" key="1">
    <source>
        <dbReference type="SAM" id="MobiDB-lite"/>
    </source>
</evidence>
<evidence type="ECO:0000313" key="4">
    <source>
        <dbReference type="Proteomes" id="UP001166093"/>
    </source>
</evidence>
<accession>A0ABS2YBC1</accession>
<feature type="non-terminal residue" evidence="3">
    <location>
        <position position="1"/>
    </location>
</feature>
<feature type="non-terminal residue" evidence="3">
    <location>
        <position position="162"/>
    </location>
</feature>
<protein>
    <submittedName>
        <fullName evidence="3">RHBD3 protein</fullName>
    </submittedName>
</protein>
<comment type="caution">
    <text evidence="3">The sequence shown here is derived from an EMBL/GenBank/DDBJ whole genome shotgun (WGS) entry which is preliminary data.</text>
</comment>
<proteinExistence type="predicted"/>
<organism evidence="3 4">
    <name type="scientific">Polyodon spathula</name>
    <name type="common">North American paddlefish</name>
    <name type="synonym">Squalus spathula</name>
    <dbReference type="NCBI Taxonomy" id="7913"/>
    <lineage>
        <taxon>Eukaryota</taxon>
        <taxon>Metazoa</taxon>
        <taxon>Chordata</taxon>
        <taxon>Craniata</taxon>
        <taxon>Vertebrata</taxon>
        <taxon>Euteleostomi</taxon>
        <taxon>Actinopterygii</taxon>
        <taxon>Chondrostei</taxon>
        <taxon>Acipenseriformes</taxon>
        <taxon>Polyodontidae</taxon>
        <taxon>Polyodon</taxon>
    </lineage>
</organism>
<reference evidence="3" key="1">
    <citation type="journal article" date="2021" name="Cell">
        <title>Tracing the genetic footprints of vertebrate landing in non-teleost ray-finned fishes.</title>
        <authorList>
            <person name="Bi X."/>
            <person name="Wang K."/>
            <person name="Yang L."/>
            <person name="Pan H."/>
            <person name="Jiang H."/>
            <person name="Wei Q."/>
            <person name="Fang M."/>
            <person name="Yu H."/>
            <person name="Zhu C."/>
            <person name="Cai Y."/>
            <person name="He Y."/>
            <person name="Gan X."/>
            <person name="Zeng H."/>
            <person name="Yu D."/>
            <person name="Zhu Y."/>
            <person name="Jiang H."/>
            <person name="Qiu Q."/>
            <person name="Yang H."/>
            <person name="Zhang Y.E."/>
            <person name="Wang W."/>
            <person name="Zhu M."/>
            <person name="He S."/>
            <person name="Zhang G."/>
        </authorList>
    </citation>
    <scope>NUCLEOTIDE SEQUENCE</scope>
    <source>
        <strain evidence="3">Pddl_001</strain>
    </source>
</reference>
<evidence type="ECO:0000313" key="3">
    <source>
        <dbReference type="EMBL" id="MBN3283825.1"/>
    </source>
</evidence>
<dbReference type="Gene3D" id="1.10.8.10">
    <property type="entry name" value="DNA helicase RuvA subunit, C-terminal domain"/>
    <property type="match status" value="1"/>
</dbReference>
<dbReference type="Pfam" id="PF00627">
    <property type="entry name" value="UBA"/>
    <property type="match status" value="1"/>
</dbReference>
<keyword evidence="4" id="KW-1185">Reference proteome</keyword>
<feature type="domain" description="UBA" evidence="2">
    <location>
        <begin position="105"/>
        <end position="136"/>
    </location>
</feature>
<feature type="region of interest" description="Disordered" evidence="1">
    <location>
        <begin position="1"/>
        <end position="40"/>
    </location>
</feature>
<dbReference type="InterPro" id="IPR009060">
    <property type="entry name" value="UBA-like_sf"/>
</dbReference>
<name>A0ABS2YBC1_POLSP</name>
<feature type="compositionally biased region" description="Basic and acidic residues" evidence="1">
    <location>
        <begin position="1"/>
        <end position="18"/>
    </location>
</feature>